<dbReference type="InterPro" id="IPR001466">
    <property type="entry name" value="Beta-lactam-related"/>
</dbReference>
<reference evidence="3" key="2">
    <citation type="submission" date="2020-11" db="EMBL/GenBank/DDBJ databases">
        <authorList>
            <person name="McCartney M.A."/>
            <person name="Auch B."/>
            <person name="Kono T."/>
            <person name="Mallez S."/>
            <person name="Becker A."/>
            <person name="Gohl D.M."/>
            <person name="Silverstein K.A.T."/>
            <person name="Koren S."/>
            <person name="Bechman K.B."/>
            <person name="Herman A."/>
            <person name="Abrahante J.E."/>
            <person name="Garbe J."/>
        </authorList>
    </citation>
    <scope>NUCLEOTIDE SEQUENCE</scope>
    <source>
        <strain evidence="3">Duluth1</strain>
        <tissue evidence="3">Whole animal</tissue>
    </source>
</reference>
<feature type="chain" id="PRO_5038911079" description="Beta-lactamase-related domain-containing protein" evidence="1">
    <location>
        <begin position="23"/>
        <end position="173"/>
    </location>
</feature>
<evidence type="ECO:0000256" key="1">
    <source>
        <dbReference type="SAM" id="SignalP"/>
    </source>
</evidence>
<feature type="signal peptide" evidence="1">
    <location>
        <begin position="1"/>
        <end position="22"/>
    </location>
</feature>
<evidence type="ECO:0000313" key="4">
    <source>
        <dbReference type="Proteomes" id="UP000828390"/>
    </source>
</evidence>
<dbReference type="Proteomes" id="UP000828390">
    <property type="component" value="Unassembled WGS sequence"/>
</dbReference>
<feature type="domain" description="Beta-lactamase-related" evidence="2">
    <location>
        <begin position="44"/>
        <end position="166"/>
    </location>
</feature>
<dbReference type="SUPFAM" id="SSF56601">
    <property type="entry name" value="beta-lactamase/transpeptidase-like"/>
    <property type="match status" value="1"/>
</dbReference>
<sequence>MVVVVTAGLCIILLTLCTLSHTSEFDRTKVDGFINGFIGCRTNKNPGLAASAVKDGHVVFADGYNVSDTMTRRPVTNQTLFGIASMSKAFAAALMVKQLRDRKLSLHTKLSDLLPEGFQFSAREFTQYATIRDLMTHCLGVPPNQMIRLDKTLTRKKAARRIRYFRPVHKFRH</sequence>
<keyword evidence="4" id="KW-1185">Reference proteome</keyword>
<dbReference type="PANTHER" id="PTHR46825:SF15">
    <property type="entry name" value="BETA-LACTAMASE-RELATED DOMAIN-CONTAINING PROTEIN"/>
    <property type="match status" value="1"/>
</dbReference>
<keyword evidence="1" id="KW-0732">Signal</keyword>
<dbReference type="Gene3D" id="3.40.710.10">
    <property type="entry name" value="DD-peptidase/beta-lactamase superfamily"/>
    <property type="match status" value="1"/>
</dbReference>
<dbReference type="PANTHER" id="PTHR46825">
    <property type="entry name" value="D-ALANYL-D-ALANINE-CARBOXYPEPTIDASE/ENDOPEPTIDASE AMPH"/>
    <property type="match status" value="1"/>
</dbReference>
<dbReference type="InterPro" id="IPR050491">
    <property type="entry name" value="AmpC-like"/>
</dbReference>
<accession>A0A9D4KE05</accession>
<dbReference type="AlphaFoldDB" id="A0A9D4KE05"/>
<organism evidence="3 4">
    <name type="scientific">Dreissena polymorpha</name>
    <name type="common">Zebra mussel</name>
    <name type="synonym">Mytilus polymorpha</name>
    <dbReference type="NCBI Taxonomy" id="45954"/>
    <lineage>
        <taxon>Eukaryota</taxon>
        <taxon>Metazoa</taxon>
        <taxon>Spiralia</taxon>
        <taxon>Lophotrochozoa</taxon>
        <taxon>Mollusca</taxon>
        <taxon>Bivalvia</taxon>
        <taxon>Autobranchia</taxon>
        <taxon>Heteroconchia</taxon>
        <taxon>Euheterodonta</taxon>
        <taxon>Imparidentia</taxon>
        <taxon>Neoheterodontei</taxon>
        <taxon>Myida</taxon>
        <taxon>Dreissenoidea</taxon>
        <taxon>Dreissenidae</taxon>
        <taxon>Dreissena</taxon>
    </lineage>
</organism>
<evidence type="ECO:0000259" key="2">
    <source>
        <dbReference type="Pfam" id="PF00144"/>
    </source>
</evidence>
<gene>
    <name evidence="3" type="ORF">DPMN_111494</name>
</gene>
<dbReference type="Pfam" id="PF00144">
    <property type="entry name" value="Beta-lactamase"/>
    <property type="match status" value="1"/>
</dbReference>
<reference evidence="3" key="1">
    <citation type="journal article" date="2019" name="bioRxiv">
        <title>The Genome of the Zebra Mussel, Dreissena polymorpha: A Resource for Invasive Species Research.</title>
        <authorList>
            <person name="McCartney M.A."/>
            <person name="Auch B."/>
            <person name="Kono T."/>
            <person name="Mallez S."/>
            <person name="Zhang Y."/>
            <person name="Obille A."/>
            <person name="Becker A."/>
            <person name="Abrahante J.E."/>
            <person name="Garbe J."/>
            <person name="Badalamenti J.P."/>
            <person name="Herman A."/>
            <person name="Mangelson H."/>
            <person name="Liachko I."/>
            <person name="Sullivan S."/>
            <person name="Sone E.D."/>
            <person name="Koren S."/>
            <person name="Silverstein K.A.T."/>
            <person name="Beckman K.B."/>
            <person name="Gohl D.M."/>
        </authorList>
    </citation>
    <scope>NUCLEOTIDE SEQUENCE</scope>
    <source>
        <strain evidence="3">Duluth1</strain>
        <tissue evidence="3">Whole animal</tissue>
    </source>
</reference>
<proteinExistence type="predicted"/>
<name>A0A9D4KE05_DREPO</name>
<dbReference type="EMBL" id="JAIWYP010000004">
    <property type="protein sequence ID" value="KAH3838088.1"/>
    <property type="molecule type" value="Genomic_DNA"/>
</dbReference>
<comment type="caution">
    <text evidence="3">The sequence shown here is derived from an EMBL/GenBank/DDBJ whole genome shotgun (WGS) entry which is preliminary data.</text>
</comment>
<dbReference type="InterPro" id="IPR012338">
    <property type="entry name" value="Beta-lactam/transpept-like"/>
</dbReference>
<evidence type="ECO:0000313" key="3">
    <source>
        <dbReference type="EMBL" id="KAH3838088.1"/>
    </source>
</evidence>
<protein>
    <recommendedName>
        <fullName evidence="2">Beta-lactamase-related domain-containing protein</fullName>
    </recommendedName>
</protein>